<dbReference type="Proteomes" id="UP000198775">
    <property type="component" value="Unassembled WGS sequence"/>
</dbReference>
<dbReference type="RefSeq" id="WP_092659086.1">
    <property type="nucleotide sequence ID" value="NZ_FOCX01000006.1"/>
</dbReference>
<name>A0A1H8KMD4_9EURY</name>
<accession>A0A1H8KMD4</accession>
<proteinExistence type="predicted"/>
<protein>
    <recommendedName>
        <fullName evidence="4">Lipoprotein</fullName>
    </recommendedName>
</protein>
<keyword evidence="3" id="KW-1185">Reference proteome</keyword>
<sequence length="245" mass="25476">MGTLRTRTVGGTVLLALLLVLAGCSGGGAEQTPGVTATTTEGNTTGTPMATATAAEDGTDDGGAGTGPVDLQYLFNDSEGYGYLADLPNGTTKMSWVVTSTDDGDPRPYTDVTVDVGFGRFGTNVTTVQGGIFEAVISDGSVGGPFYYVRTPVVLAAGHDLRVGNEWTVRGENVTVGDDFSVGWSEATVEITGQATVAGETCYELAVRTDGNATGPRSCIKHDWPFALAVDTPDRDFQLAEFERP</sequence>
<feature type="region of interest" description="Disordered" evidence="1">
    <location>
        <begin position="29"/>
        <end position="51"/>
    </location>
</feature>
<dbReference type="OrthoDB" id="241736at2157"/>
<evidence type="ECO:0000313" key="2">
    <source>
        <dbReference type="EMBL" id="SEN93726.1"/>
    </source>
</evidence>
<evidence type="ECO:0008006" key="4">
    <source>
        <dbReference type="Google" id="ProtNLM"/>
    </source>
</evidence>
<evidence type="ECO:0000313" key="3">
    <source>
        <dbReference type="Proteomes" id="UP000198775"/>
    </source>
</evidence>
<dbReference type="AlphaFoldDB" id="A0A1H8KMD4"/>
<evidence type="ECO:0000256" key="1">
    <source>
        <dbReference type="SAM" id="MobiDB-lite"/>
    </source>
</evidence>
<feature type="compositionally biased region" description="Low complexity" evidence="1">
    <location>
        <begin position="32"/>
        <end position="51"/>
    </location>
</feature>
<dbReference type="PROSITE" id="PS51257">
    <property type="entry name" value="PROKAR_LIPOPROTEIN"/>
    <property type="match status" value="1"/>
</dbReference>
<reference evidence="3" key="1">
    <citation type="submission" date="2016-10" db="EMBL/GenBank/DDBJ databases">
        <authorList>
            <person name="Varghese N."/>
            <person name="Submissions S."/>
        </authorList>
    </citation>
    <scope>NUCLEOTIDE SEQUENCE [LARGE SCALE GENOMIC DNA]</scope>
    <source>
        <strain evidence="3">IBRC-M 10043</strain>
    </source>
</reference>
<dbReference type="EMBL" id="FOCX01000006">
    <property type="protein sequence ID" value="SEN93726.1"/>
    <property type="molecule type" value="Genomic_DNA"/>
</dbReference>
<gene>
    <name evidence="2" type="ORF">SAMN05216388_1006102</name>
</gene>
<organism evidence="2 3">
    <name type="scientific">Halorientalis persicus</name>
    <dbReference type="NCBI Taxonomy" id="1367881"/>
    <lineage>
        <taxon>Archaea</taxon>
        <taxon>Methanobacteriati</taxon>
        <taxon>Methanobacteriota</taxon>
        <taxon>Stenosarchaea group</taxon>
        <taxon>Halobacteria</taxon>
        <taxon>Halobacteriales</taxon>
        <taxon>Haloarculaceae</taxon>
        <taxon>Halorientalis</taxon>
    </lineage>
</organism>